<organism evidence="3 4">
    <name type="scientific">Araneus ventricosus</name>
    <name type="common">Orbweaver spider</name>
    <name type="synonym">Epeira ventricosa</name>
    <dbReference type="NCBI Taxonomy" id="182803"/>
    <lineage>
        <taxon>Eukaryota</taxon>
        <taxon>Metazoa</taxon>
        <taxon>Ecdysozoa</taxon>
        <taxon>Arthropoda</taxon>
        <taxon>Chelicerata</taxon>
        <taxon>Arachnida</taxon>
        <taxon>Araneae</taxon>
        <taxon>Araneomorphae</taxon>
        <taxon>Entelegynae</taxon>
        <taxon>Araneoidea</taxon>
        <taxon>Araneidae</taxon>
        <taxon>Araneus</taxon>
    </lineage>
</organism>
<evidence type="ECO:0000256" key="1">
    <source>
        <dbReference type="SAM" id="Phobius"/>
    </source>
</evidence>
<dbReference type="Proteomes" id="UP000499080">
    <property type="component" value="Unassembled WGS sequence"/>
</dbReference>
<name>A0A4Y2ALH3_ARAVE</name>
<evidence type="ECO:0000259" key="2">
    <source>
        <dbReference type="Pfam" id="PF13843"/>
    </source>
</evidence>
<dbReference type="InterPro" id="IPR029526">
    <property type="entry name" value="PGBD"/>
</dbReference>
<dbReference type="Pfam" id="PF13843">
    <property type="entry name" value="DDE_Tnp_1_7"/>
    <property type="match status" value="1"/>
</dbReference>
<keyword evidence="1" id="KW-1133">Transmembrane helix</keyword>
<reference evidence="3 4" key="1">
    <citation type="journal article" date="2019" name="Sci. Rep.">
        <title>Orb-weaving spider Araneus ventricosus genome elucidates the spidroin gene catalogue.</title>
        <authorList>
            <person name="Kono N."/>
            <person name="Nakamura H."/>
            <person name="Ohtoshi R."/>
            <person name="Moran D.A.P."/>
            <person name="Shinohara A."/>
            <person name="Yoshida Y."/>
            <person name="Fujiwara M."/>
            <person name="Mori M."/>
            <person name="Tomita M."/>
            <person name="Arakawa K."/>
        </authorList>
    </citation>
    <scope>NUCLEOTIDE SEQUENCE [LARGE SCALE GENOMIC DNA]</scope>
</reference>
<keyword evidence="4" id="KW-1185">Reference proteome</keyword>
<dbReference type="EMBL" id="BGPR01000022">
    <property type="protein sequence ID" value="GBL80663.1"/>
    <property type="molecule type" value="Genomic_DNA"/>
</dbReference>
<keyword evidence="1" id="KW-0472">Membrane</keyword>
<dbReference type="OrthoDB" id="6423043at2759"/>
<dbReference type="AlphaFoldDB" id="A0A4Y2ALH3"/>
<dbReference type="PANTHER" id="PTHR47272:SF1">
    <property type="entry name" value="PIGGYBAC TRANSPOSABLE ELEMENT-DERIVED PROTEIN 3-LIKE"/>
    <property type="match status" value="1"/>
</dbReference>
<evidence type="ECO:0000313" key="3">
    <source>
        <dbReference type="EMBL" id="GBL80663.1"/>
    </source>
</evidence>
<proteinExistence type="predicted"/>
<gene>
    <name evidence="3" type="ORF">AVEN_225319_1</name>
</gene>
<accession>A0A4Y2ALH3</accession>
<sequence length="113" mass="13085">MKFVANVNGVDVPSVIWKDNRCVIFLPTFTAKLPKESKALLSDQQEVGCPEVVTIYNKRMGGVDLLDSHLGRYRIRLKAKKWYLMLFYHLLDPGVINSWILYKEVSFKKIPKL</sequence>
<protein>
    <recommendedName>
        <fullName evidence="2">PiggyBac transposable element-derived protein domain-containing protein</fullName>
    </recommendedName>
</protein>
<keyword evidence="1" id="KW-0812">Transmembrane</keyword>
<dbReference type="PANTHER" id="PTHR47272">
    <property type="entry name" value="DDE_TNP_1_7 DOMAIN-CONTAINING PROTEIN"/>
    <property type="match status" value="1"/>
</dbReference>
<evidence type="ECO:0000313" key="4">
    <source>
        <dbReference type="Proteomes" id="UP000499080"/>
    </source>
</evidence>
<feature type="domain" description="PiggyBac transposable element-derived protein" evidence="2">
    <location>
        <begin position="15"/>
        <end position="99"/>
    </location>
</feature>
<comment type="caution">
    <text evidence="3">The sequence shown here is derived from an EMBL/GenBank/DDBJ whole genome shotgun (WGS) entry which is preliminary data.</text>
</comment>
<feature type="transmembrane region" description="Helical" evidence="1">
    <location>
        <begin position="82"/>
        <end position="102"/>
    </location>
</feature>